<keyword evidence="3" id="KW-1185">Reference proteome</keyword>
<dbReference type="RefSeq" id="WP_048702914.1">
    <property type="nucleotide sequence ID" value="NZ_CP012034.1"/>
</dbReference>
<sequence length="95" mass="11311">MINEDDYLIFPFEFNEFPKVRIHKIRNNNEYILTDDGIIIEFLRANKVEDDAIKRIADKYSVKLLDNQLQIQTPINELKMGKDRMLQTILELKAQ</sequence>
<evidence type="ECO:0000313" key="2">
    <source>
        <dbReference type="EMBL" id="AKP66488.1"/>
    </source>
</evidence>
<dbReference type="EMBL" id="CP012034">
    <property type="protein sequence ID" value="AKP66488.1"/>
    <property type="molecule type" value="Genomic_DNA"/>
</dbReference>
<accession>A0A0H4QIJ8</accession>
<dbReference type="OrthoDB" id="2298995at2"/>
<evidence type="ECO:0000313" key="3">
    <source>
        <dbReference type="Proteomes" id="UP000036106"/>
    </source>
</evidence>
<dbReference type="InterPro" id="IPR014960">
    <property type="entry name" value="DUF1828"/>
</dbReference>
<organism evidence="2 3">
    <name type="scientific">Companilactobacillus ginsenosidimutans</name>
    <dbReference type="NCBI Taxonomy" id="1007676"/>
    <lineage>
        <taxon>Bacteria</taxon>
        <taxon>Bacillati</taxon>
        <taxon>Bacillota</taxon>
        <taxon>Bacilli</taxon>
        <taxon>Lactobacillales</taxon>
        <taxon>Lactobacillaceae</taxon>
        <taxon>Companilactobacillus</taxon>
    </lineage>
</organism>
<reference evidence="3" key="1">
    <citation type="submission" date="2015-07" db="EMBL/GenBank/DDBJ databases">
        <title>Lactobacillus ginsenosidimutans/EMML 3141/ whole genome sequencing.</title>
        <authorList>
            <person name="Kim M.K."/>
            <person name="Im W.-T."/>
            <person name="Srinivasan S."/>
            <person name="Lee J.-J."/>
        </authorList>
    </citation>
    <scope>NUCLEOTIDE SEQUENCE [LARGE SCALE GENOMIC DNA]</scope>
    <source>
        <strain evidence="3">EMML 3041</strain>
    </source>
</reference>
<dbReference type="Proteomes" id="UP000036106">
    <property type="component" value="Chromosome"/>
</dbReference>
<proteinExistence type="predicted"/>
<dbReference type="Pfam" id="PF08861">
    <property type="entry name" value="DUF1828"/>
    <property type="match status" value="1"/>
</dbReference>
<dbReference type="KEGG" id="lgn:ABM34_02245"/>
<feature type="domain" description="DUF1828" evidence="1">
    <location>
        <begin position="11"/>
        <end position="91"/>
    </location>
</feature>
<gene>
    <name evidence="2" type="ORF">ABM34_02245</name>
</gene>
<dbReference type="PATRIC" id="fig|1007676.4.peg.466"/>
<name>A0A0H4QIJ8_9LACO</name>
<dbReference type="AlphaFoldDB" id="A0A0H4QIJ8"/>
<protein>
    <recommendedName>
        <fullName evidence="1">DUF1828 domain-containing protein</fullName>
    </recommendedName>
</protein>
<evidence type="ECO:0000259" key="1">
    <source>
        <dbReference type="Pfam" id="PF08861"/>
    </source>
</evidence>